<feature type="region of interest" description="Disordered" evidence="1">
    <location>
        <begin position="1"/>
        <end position="107"/>
    </location>
</feature>
<dbReference type="OrthoDB" id="3628931at2"/>
<comment type="caution">
    <text evidence="5">The sequence shown here is derived from an EMBL/GenBank/DDBJ whole genome shotgun (WGS) entry which is preliminary data.</text>
</comment>
<evidence type="ECO:0000313" key="5">
    <source>
        <dbReference type="EMBL" id="GAB20830.1"/>
    </source>
</evidence>
<sequence>MSQPPGPSGWDPSQPPAQPGYQPQQNYPPQQGYSSQPGYQPQPDPAQGYPSQPGYQPQAGYQQQSGHPELPGYPQQPGYQPQAGYQQQPGYPPPGSPYGQPPAGPESNTTNGLAITALIFGIVPFCFGLLGVIFGIVGLNQIKSRGQKGRGLAIAGITCGSLWLVALVVFGGIAALNDDNSSTSSANSSATTKPVLPSFTFPLPSNSLDVKVGDCLKDLDLSKKTTDGQSKVTDLDVVPCSTPHLAEVYYETTLTGTSAPTTSEAEKKSQVCLDQLSVYAPTASDSGVEISYLYPMASSWKLGDRDFSCVATFTTAKTSSIRGR</sequence>
<evidence type="ECO:0000256" key="1">
    <source>
        <dbReference type="SAM" id="MobiDB-lite"/>
    </source>
</evidence>
<dbReference type="InterPro" id="IPR026004">
    <property type="entry name" value="Septum_form"/>
</dbReference>
<dbReference type="SUPFAM" id="SSF81995">
    <property type="entry name" value="beta-sandwich domain of Sec23/24"/>
    <property type="match status" value="1"/>
</dbReference>
<feature type="compositionally biased region" description="Low complexity" evidence="1">
    <location>
        <begin position="19"/>
        <end position="89"/>
    </location>
</feature>
<protein>
    <recommendedName>
        <fullName evidence="7">DUF4190 domain-containing protein</fullName>
    </recommendedName>
</protein>
<dbReference type="eggNOG" id="ENOG5033A46">
    <property type="taxonomic scope" value="Bacteria"/>
</dbReference>
<dbReference type="Pfam" id="PF13845">
    <property type="entry name" value="Septum_form"/>
    <property type="match status" value="1"/>
</dbReference>
<dbReference type="AlphaFoldDB" id="H0R6X9"/>
<dbReference type="Proteomes" id="UP000035034">
    <property type="component" value="Unassembled WGS sequence"/>
</dbReference>
<evidence type="ECO:0008006" key="7">
    <source>
        <dbReference type="Google" id="ProtNLM"/>
    </source>
</evidence>
<dbReference type="RefSeq" id="WP_007320165.1">
    <property type="nucleotide sequence ID" value="NZ_BAEH01000132.1"/>
</dbReference>
<feature type="compositionally biased region" description="Pro residues" evidence="1">
    <location>
        <begin position="1"/>
        <end position="18"/>
    </location>
</feature>
<feature type="transmembrane region" description="Helical" evidence="2">
    <location>
        <begin position="113"/>
        <end position="139"/>
    </location>
</feature>
<evidence type="ECO:0000259" key="4">
    <source>
        <dbReference type="Pfam" id="PF13845"/>
    </source>
</evidence>
<keyword evidence="2" id="KW-0472">Membrane</keyword>
<evidence type="ECO:0000313" key="6">
    <source>
        <dbReference type="Proteomes" id="UP000035034"/>
    </source>
</evidence>
<feature type="transmembrane region" description="Helical" evidence="2">
    <location>
        <begin position="151"/>
        <end position="176"/>
    </location>
</feature>
<dbReference type="STRING" id="1077974.GOEFS_132_00610"/>
<feature type="domain" description="Septum formation-related" evidence="4">
    <location>
        <begin position="228"/>
        <end position="317"/>
    </location>
</feature>
<dbReference type="EMBL" id="BAEH01000132">
    <property type="protein sequence ID" value="GAB20830.1"/>
    <property type="molecule type" value="Genomic_DNA"/>
</dbReference>
<keyword evidence="6" id="KW-1185">Reference proteome</keyword>
<name>H0R6X9_9ACTN</name>
<dbReference type="Pfam" id="PF13828">
    <property type="entry name" value="DUF4190"/>
    <property type="match status" value="1"/>
</dbReference>
<evidence type="ECO:0000256" key="2">
    <source>
        <dbReference type="SAM" id="Phobius"/>
    </source>
</evidence>
<gene>
    <name evidence="5" type="ORF">GOEFS_132_00610</name>
</gene>
<organism evidence="5 6">
    <name type="scientific">Gordonia effusa NBRC 100432</name>
    <dbReference type="NCBI Taxonomy" id="1077974"/>
    <lineage>
        <taxon>Bacteria</taxon>
        <taxon>Bacillati</taxon>
        <taxon>Actinomycetota</taxon>
        <taxon>Actinomycetes</taxon>
        <taxon>Mycobacteriales</taxon>
        <taxon>Gordoniaceae</taxon>
        <taxon>Gordonia</taxon>
    </lineage>
</organism>
<accession>H0R6X9</accession>
<feature type="compositionally biased region" description="Pro residues" evidence="1">
    <location>
        <begin position="90"/>
        <end position="104"/>
    </location>
</feature>
<reference evidence="5 6" key="1">
    <citation type="submission" date="2011-12" db="EMBL/GenBank/DDBJ databases">
        <title>Whole genome shotgun sequence of Gordonia effusa NBRC 100432.</title>
        <authorList>
            <person name="Yoshida I."/>
            <person name="Takarada H."/>
            <person name="Hosoyama A."/>
            <person name="Tsuchikane K."/>
            <person name="Katsumata H."/>
            <person name="Yamazaki S."/>
            <person name="Fujita N."/>
        </authorList>
    </citation>
    <scope>NUCLEOTIDE SEQUENCE [LARGE SCALE GENOMIC DNA]</scope>
    <source>
        <strain evidence="5 6">NBRC 100432</strain>
    </source>
</reference>
<keyword evidence="2" id="KW-1133">Transmembrane helix</keyword>
<feature type="domain" description="DUF4190" evidence="3">
    <location>
        <begin position="113"/>
        <end position="170"/>
    </location>
</feature>
<dbReference type="InterPro" id="IPR025241">
    <property type="entry name" value="DUF4190"/>
</dbReference>
<evidence type="ECO:0000259" key="3">
    <source>
        <dbReference type="Pfam" id="PF13828"/>
    </source>
</evidence>
<proteinExistence type="predicted"/>
<keyword evidence="2" id="KW-0812">Transmembrane</keyword>